<proteinExistence type="predicted"/>
<dbReference type="PANTHER" id="PTHR33223:SF10">
    <property type="entry name" value="AMINOTRANSFERASE-LIKE PLANT MOBILE DOMAIN-CONTAINING PROTEIN"/>
    <property type="match status" value="1"/>
</dbReference>
<comment type="caution">
    <text evidence="3">The sequence shown here is derived from an EMBL/GenBank/DDBJ whole genome shotgun (WGS) entry which is preliminary data.</text>
</comment>
<feature type="non-terminal residue" evidence="3">
    <location>
        <position position="449"/>
    </location>
</feature>
<keyword evidence="4" id="KW-1185">Reference proteome</keyword>
<dbReference type="PANTHER" id="PTHR33223">
    <property type="entry name" value="CCHC-TYPE DOMAIN-CONTAINING PROTEIN"/>
    <property type="match status" value="1"/>
</dbReference>
<gene>
    <name evidence="3" type="ORF">A2U01_0000853</name>
</gene>
<dbReference type="AlphaFoldDB" id="A0A392LYN7"/>
<organism evidence="3 4">
    <name type="scientific">Trifolium medium</name>
    <dbReference type="NCBI Taxonomy" id="97028"/>
    <lineage>
        <taxon>Eukaryota</taxon>
        <taxon>Viridiplantae</taxon>
        <taxon>Streptophyta</taxon>
        <taxon>Embryophyta</taxon>
        <taxon>Tracheophyta</taxon>
        <taxon>Spermatophyta</taxon>
        <taxon>Magnoliopsida</taxon>
        <taxon>eudicotyledons</taxon>
        <taxon>Gunneridae</taxon>
        <taxon>Pentapetalae</taxon>
        <taxon>rosids</taxon>
        <taxon>fabids</taxon>
        <taxon>Fabales</taxon>
        <taxon>Fabaceae</taxon>
        <taxon>Papilionoideae</taxon>
        <taxon>50 kb inversion clade</taxon>
        <taxon>NPAAA clade</taxon>
        <taxon>Hologalegina</taxon>
        <taxon>IRL clade</taxon>
        <taxon>Trifolieae</taxon>
        <taxon>Trifolium</taxon>
    </lineage>
</organism>
<evidence type="ECO:0000313" key="4">
    <source>
        <dbReference type="Proteomes" id="UP000265520"/>
    </source>
</evidence>
<dbReference type="EMBL" id="LXQA010000674">
    <property type="protein sequence ID" value="MCH80091.1"/>
    <property type="molecule type" value="Genomic_DNA"/>
</dbReference>
<accession>A0A392LYN7</accession>
<feature type="region of interest" description="Disordered" evidence="1">
    <location>
        <begin position="1"/>
        <end position="45"/>
    </location>
</feature>
<evidence type="ECO:0000256" key="1">
    <source>
        <dbReference type="SAM" id="MobiDB-lite"/>
    </source>
</evidence>
<name>A0A392LYN7_9FABA</name>
<protein>
    <recommendedName>
        <fullName evidence="2">Retrotransposon gag domain-containing protein</fullName>
    </recommendedName>
</protein>
<reference evidence="3 4" key="1">
    <citation type="journal article" date="2018" name="Front. Plant Sci.">
        <title>Red Clover (Trifolium pratense) and Zigzag Clover (T. medium) - A Picture of Genomic Similarities and Differences.</title>
        <authorList>
            <person name="Dluhosova J."/>
            <person name="Istvanek J."/>
            <person name="Nedelnik J."/>
            <person name="Repkova J."/>
        </authorList>
    </citation>
    <scope>NUCLEOTIDE SEQUENCE [LARGE SCALE GENOMIC DNA]</scope>
    <source>
        <strain evidence="4">cv. 10/8</strain>
        <tissue evidence="3">Leaf</tissue>
    </source>
</reference>
<feature type="compositionally biased region" description="Low complexity" evidence="1">
    <location>
        <begin position="10"/>
        <end position="45"/>
    </location>
</feature>
<sequence>MVRTTQIYNSTKSQSSSSVSGSMGTESSSSPSIGSSSSSSTGSSTVSLSVSSIVSSSQTMPFDSGYNVITGSPGTRHVRPPPFGTLPPFGSLFSQPPPTGGVHVRPGFEGPQNTPPRVTPQPLTTSSVLSLRQQMDESNHEMVNLLTHQIGTVFNPLIQNTNESYQMLAYQMGRMADFFGTPQPQHQPPLRLNQVSQPMLMPAGSSIPHRQTPTFVANEQPFMGQTYDMPEETHYQQEVTQPQVTLVRRNQDPEEVVRNVQQNNPAGHNNLANLVETILNQNGLNVGRRRPNFVSALSEYVLQTELPRGWKVPKYTKFAGDTSESTVEHIARFLAESGNLANNENLRMKYFPNSLTKNAFTWFTTLPPNSIDTWAQLERLFHEQFYMGQTKISLRELASVKRKSQEPIDDYLNRFRLLKARCFTQVPEHELVEMAAGGLDYSIRKKLDT</sequence>
<feature type="region of interest" description="Disordered" evidence="1">
    <location>
        <begin position="61"/>
        <end position="82"/>
    </location>
</feature>
<dbReference type="InterPro" id="IPR005162">
    <property type="entry name" value="Retrotrans_gag_dom"/>
</dbReference>
<evidence type="ECO:0000313" key="3">
    <source>
        <dbReference type="EMBL" id="MCH80091.1"/>
    </source>
</evidence>
<dbReference type="Proteomes" id="UP000265520">
    <property type="component" value="Unassembled WGS sequence"/>
</dbReference>
<feature type="domain" description="Retrotransposon gag" evidence="2">
    <location>
        <begin position="349"/>
        <end position="440"/>
    </location>
</feature>
<evidence type="ECO:0000259" key="2">
    <source>
        <dbReference type="Pfam" id="PF03732"/>
    </source>
</evidence>
<dbReference type="Pfam" id="PF03732">
    <property type="entry name" value="Retrotrans_gag"/>
    <property type="match status" value="1"/>
</dbReference>